<sequence>MIRGTGRQYEGELSEQAGWATVRRFLPYLWPKGRPDLRRRILIAALFVIIAKAIVLSIPFAYARAVDAMAAESTDEALWAALALVVAYAAGRFATTFFDQTRNMVFNRVGQDAVRDLSEDVFERLHKLSLRFHLSRRTGEITRVIERGTKSISNMIYFLLFNIMPTAIELVVVAAIFYALFGWEIVAATGVTIVAFIWITQAITEWRTRLRAKMNELDGTAMARAVDSLLNYETVKYFGAEKRERRRYASAASAYAEAAIQTDNSLGLLNIVQAFILQLMMGGAMAWTVWGWSQGRFSVGDLVLVNTYLLQLFRPLDMLGWVYRTIRQGLVDMAQMFQLMDTNVEVEDTPGAPALVVNRPTLAFEDVHFGYDKDRTILHGLTFEVPAGQHHALVGPSGAGKSTIGRLLFRFYDPQQGRILIDGQDIASVQQESLRAHIGIVPQDSVLFNDTIGYNIGYGREDANEEEIIRAARDAAIWPFIEKLPKGLETEVGERGLKLSGGEKQRVAIARTLLKNPPILLLDEATSALDTRTEQDILTTLHRVSEGRTTISIAHRLSTIADADLIHVIQDGRICEQGHHAELLRRDGLYAEMWNRQLSEEAELEDAAE</sequence>
<dbReference type="Gene3D" id="1.20.1560.10">
    <property type="entry name" value="ABC transporter type 1, transmembrane domain"/>
    <property type="match status" value="1"/>
</dbReference>
<dbReference type="Gene3D" id="3.40.50.300">
    <property type="entry name" value="P-loop containing nucleotide triphosphate hydrolases"/>
    <property type="match status" value="1"/>
</dbReference>
<dbReference type="SMART" id="SM00382">
    <property type="entry name" value="AAA"/>
    <property type="match status" value="1"/>
</dbReference>
<keyword evidence="7 8" id="KW-0472">Membrane</keyword>
<dbReference type="PROSITE" id="PS00211">
    <property type="entry name" value="ABC_TRANSPORTER_1"/>
    <property type="match status" value="1"/>
</dbReference>
<name>A0A4T3EYD9_9SPHN</name>
<feature type="domain" description="ABC transporter" evidence="9">
    <location>
        <begin position="362"/>
        <end position="596"/>
    </location>
</feature>
<evidence type="ECO:0000256" key="8">
    <source>
        <dbReference type="SAM" id="Phobius"/>
    </source>
</evidence>
<gene>
    <name evidence="11" type="ORF">E5222_12655</name>
</gene>
<dbReference type="GO" id="GO:0005524">
    <property type="term" value="F:ATP binding"/>
    <property type="evidence" value="ECO:0007669"/>
    <property type="project" value="UniProtKB-KW"/>
</dbReference>
<dbReference type="PROSITE" id="PS50893">
    <property type="entry name" value="ABC_TRANSPORTER_2"/>
    <property type="match status" value="1"/>
</dbReference>
<feature type="transmembrane region" description="Helical" evidence="8">
    <location>
        <begin position="185"/>
        <end position="204"/>
    </location>
</feature>
<comment type="subcellular location">
    <subcellularLocation>
        <location evidence="1">Cell membrane</location>
        <topology evidence="1">Multi-pass membrane protein</topology>
    </subcellularLocation>
</comment>
<evidence type="ECO:0000256" key="6">
    <source>
        <dbReference type="ARBA" id="ARBA00022989"/>
    </source>
</evidence>
<keyword evidence="12" id="KW-1185">Reference proteome</keyword>
<dbReference type="InterPro" id="IPR003439">
    <property type="entry name" value="ABC_transporter-like_ATP-bd"/>
</dbReference>
<evidence type="ECO:0000256" key="5">
    <source>
        <dbReference type="ARBA" id="ARBA00022840"/>
    </source>
</evidence>
<evidence type="ECO:0000256" key="1">
    <source>
        <dbReference type="ARBA" id="ARBA00004651"/>
    </source>
</evidence>
<dbReference type="InterPro" id="IPR039421">
    <property type="entry name" value="Type_1_exporter"/>
</dbReference>
<dbReference type="RefSeq" id="WP_136694146.1">
    <property type="nucleotide sequence ID" value="NZ_SSHH01000003.1"/>
</dbReference>
<evidence type="ECO:0000259" key="9">
    <source>
        <dbReference type="PROSITE" id="PS50893"/>
    </source>
</evidence>
<evidence type="ECO:0000256" key="4">
    <source>
        <dbReference type="ARBA" id="ARBA00022741"/>
    </source>
</evidence>
<keyword evidence="3 8" id="KW-0812">Transmembrane</keyword>
<protein>
    <submittedName>
        <fullName evidence="11">ABC transporter ATP-binding protein/permease</fullName>
    </submittedName>
</protein>
<dbReference type="InterPro" id="IPR011527">
    <property type="entry name" value="ABC1_TM_dom"/>
</dbReference>
<evidence type="ECO:0000256" key="2">
    <source>
        <dbReference type="ARBA" id="ARBA00022448"/>
    </source>
</evidence>
<dbReference type="GO" id="GO:0016887">
    <property type="term" value="F:ATP hydrolysis activity"/>
    <property type="evidence" value="ECO:0007669"/>
    <property type="project" value="InterPro"/>
</dbReference>
<dbReference type="PROSITE" id="PS50929">
    <property type="entry name" value="ABC_TM1F"/>
    <property type="match status" value="1"/>
</dbReference>
<keyword evidence="5 11" id="KW-0067">ATP-binding</keyword>
<dbReference type="SUPFAM" id="SSF52540">
    <property type="entry name" value="P-loop containing nucleoside triphosphate hydrolases"/>
    <property type="match status" value="1"/>
</dbReference>
<proteinExistence type="predicted"/>
<dbReference type="InterPro" id="IPR003593">
    <property type="entry name" value="AAA+_ATPase"/>
</dbReference>
<evidence type="ECO:0000256" key="3">
    <source>
        <dbReference type="ARBA" id="ARBA00022692"/>
    </source>
</evidence>
<organism evidence="11 12">
    <name type="scientific">Alteraurantiacibacter aquimixticola</name>
    <dbReference type="NCBI Taxonomy" id="2489173"/>
    <lineage>
        <taxon>Bacteria</taxon>
        <taxon>Pseudomonadati</taxon>
        <taxon>Pseudomonadota</taxon>
        <taxon>Alphaproteobacteria</taxon>
        <taxon>Sphingomonadales</taxon>
        <taxon>Erythrobacteraceae</taxon>
        <taxon>Alteraurantiacibacter</taxon>
    </lineage>
</organism>
<dbReference type="Pfam" id="PF00005">
    <property type="entry name" value="ABC_tran"/>
    <property type="match status" value="1"/>
</dbReference>
<evidence type="ECO:0000259" key="10">
    <source>
        <dbReference type="PROSITE" id="PS50929"/>
    </source>
</evidence>
<keyword evidence="6 8" id="KW-1133">Transmembrane helix</keyword>
<dbReference type="Proteomes" id="UP000309389">
    <property type="component" value="Unassembled WGS sequence"/>
</dbReference>
<evidence type="ECO:0000313" key="12">
    <source>
        <dbReference type="Proteomes" id="UP000309389"/>
    </source>
</evidence>
<accession>A0A4T3EYD9</accession>
<keyword evidence="2" id="KW-0813">Transport</keyword>
<dbReference type="CDD" id="cd18582">
    <property type="entry name" value="ABC_6TM_ATM1_ABCB7"/>
    <property type="match status" value="1"/>
</dbReference>
<dbReference type="SUPFAM" id="SSF90123">
    <property type="entry name" value="ABC transporter transmembrane region"/>
    <property type="match status" value="1"/>
</dbReference>
<evidence type="ECO:0000313" key="11">
    <source>
        <dbReference type="EMBL" id="TIX49669.1"/>
    </source>
</evidence>
<keyword evidence="4" id="KW-0547">Nucleotide-binding</keyword>
<dbReference type="OrthoDB" id="5288711at2"/>
<dbReference type="InterPro" id="IPR027417">
    <property type="entry name" value="P-loop_NTPase"/>
</dbReference>
<dbReference type="GO" id="GO:0005886">
    <property type="term" value="C:plasma membrane"/>
    <property type="evidence" value="ECO:0007669"/>
    <property type="project" value="UniProtKB-SubCell"/>
</dbReference>
<comment type="caution">
    <text evidence="11">The sequence shown here is derived from an EMBL/GenBank/DDBJ whole genome shotgun (WGS) entry which is preliminary data.</text>
</comment>
<dbReference type="EMBL" id="SSHH01000003">
    <property type="protein sequence ID" value="TIX49669.1"/>
    <property type="molecule type" value="Genomic_DNA"/>
</dbReference>
<dbReference type="Pfam" id="PF00664">
    <property type="entry name" value="ABC_membrane"/>
    <property type="match status" value="1"/>
</dbReference>
<feature type="domain" description="ABC transmembrane type-1" evidence="10">
    <location>
        <begin position="42"/>
        <end position="328"/>
    </location>
</feature>
<evidence type="ECO:0000256" key="7">
    <source>
        <dbReference type="ARBA" id="ARBA00023136"/>
    </source>
</evidence>
<dbReference type="InterPro" id="IPR036640">
    <property type="entry name" value="ABC1_TM_sf"/>
</dbReference>
<dbReference type="GO" id="GO:0140359">
    <property type="term" value="F:ABC-type transporter activity"/>
    <property type="evidence" value="ECO:0007669"/>
    <property type="project" value="InterPro"/>
</dbReference>
<feature type="transmembrane region" description="Helical" evidence="8">
    <location>
        <begin position="41"/>
        <end position="65"/>
    </location>
</feature>
<reference evidence="11 12" key="1">
    <citation type="submission" date="2019-04" db="EMBL/GenBank/DDBJ databases">
        <title>Altererythrobacter aquimixticola sp. nov., isolated from sediment of junction between the ocean and a freshwater spring.</title>
        <authorList>
            <person name="Yoon J.-H."/>
        </authorList>
    </citation>
    <scope>NUCLEOTIDE SEQUENCE [LARGE SCALE GENOMIC DNA]</scope>
    <source>
        <strain evidence="11 12">SSKS-13</strain>
    </source>
</reference>
<dbReference type="InterPro" id="IPR017871">
    <property type="entry name" value="ABC_transporter-like_CS"/>
</dbReference>
<feature type="transmembrane region" description="Helical" evidence="8">
    <location>
        <begin position="156"/>
        <end position="179"/>
    </location>
</feature>
<dbReference type="PANTHER" id="PTHR24221:SF654">
    <property type="entry name" value="ATP-BINDING CASSETTE SUB-FAMILY B MEMBER 6"/>
    <property type="match status" value="1"/>
</dbReference>
<dbReference type="FunFam" id="3.40.50.300:FF:000186">
    <property type="entry name" value="ATP-binding cassette sub-family B member 7, mitochondrial"/>
    <property type="match status" value="1"/>
</dbReference>
<feature type="transmembrane region" description="Helical" evidence="8">
    <location>
        <begin position="77"/>
        <end position="98"/>
    </location>
</feature>
<dbReference type="CDD" id="cd03253">
    <property type="entry name" value="ABCC_ATM1_transporter"/>
    <property type="match status" value="1"/>
</dbReference>
<dbReference type="AlphaFoldDB" id="A0A4T3EYD9"/>
<dbReference type="PANTHER" id="PTHR24221">
    <property type="entry name" value="ATP-BINDING CASSETTE SUB-FAMILY B"/>
    <property type="match status" value="1"/>
</dbReference>
<feature type="transmembrane region" description="Helical" evidence="8">
    <location>
        <begin position="268"/>
        <end position="290"/>
    </location>
</feature>